<evidence type="ECO:0000313" key="5">
    <source>
        <dbReference type="Proteomes" id="UP000095601"/>
    </source>
</evidence>
<dbReference type="GO" id="GO:0020037">
    <property type="term" value="F:heme binding"/>
    <property type="evidence" value="ECO:0007669"/>
    <property type="project" value="InterPro"/>
</dbReference>
<feature type="domain" description="Cytochrome oxidase subunit I profile" evidence="3">
    <location>
        <begin position="1"/>
        <end position="387"/>
    </location>
</feature>
<organism evidence="4 5">
    <name type="scientific">Cloacibacterium normanense</name>
    <dbReference type="NCBI Taxonomy" id="237258"/>
    <lineage>
        <taxon>Bacteria</taxon>
        <taxon>Pseudomonadati</taxon>
        <taxon>Bacteroidota</taxon>
        <taxon>Flavobacteriia</taxon>
        <taxon>Flavobacteriales</taxon>
        <taxon>Weeksellaceae</taxon>
    </lineage>
</organism>
<dbReference type="Gene3D" id="1.20.210.10">
    <property type="entry name" value="Cytochrome c oxidase-like, subunit I domain"/>
    <property type="match status" value="1"/>
</dbReference>
<dbReference type="STRING" id="237258.SAMN04489756_11223"/>
<sequence length="444" mass="51048">MKLKNNIIGSWFIIIAIFSLFLGLVFGVLGGLQHLYPDLLKDTLSFQKMRPLHTYLSINWIFTAATGIIYYYLPEVSGRKIYSEKLAKLQIALQILILVLVTVFFVLGKFGGREYLEFPPYIVILIVSSWLIFMYNFFMTVKPNYKTVPVYIWSWSTGLIFFLITTVEAQLWQLSFFNNNIIRDVTIQWKAMGSMVGSWNMLVYGTAMFAMEKISGDQKINQSKIAFFFYFLGLTNLMFNWGHHTYIVPASPTVKLIAYSISMTELLILANIIYSFRKTYLKANHQNHKLSFKILTYAEIWILLNLVLSISISIPAINFYTHGTHITVAHAMGSTIGINTLLLLASITLIVDDVAPHFLNWKRYNWSLLVFNLSLVIFWVCLVGMGLQKISEKLQNKSFYDMINALSIYFKIFTSSGAVLLLALIALLYPLFKFSWHSVTKKIQ</sequence>
<keyword evidence="1" id="KW-0249">Electron transport</keyword>
<feature type="transmembrane region" description="Helical" evidence="2">
    <location>
        <begin position="118"/>
        <end position="138"/>
    </location>
</feature>
<feature type="transmembrane region" description="Helical" evidence="2">
    <location>
        <begin position="329"/>
        <end position="352"/>
    </location>
</feature>
<keyword evidence="2" id="KW-1133">Transmembrane helix</keyword>
<dbReference type="OrthoDB" id="9767153at2"/>
<keyword evidence="1" id="KW-0679">Respiratory chain</keyword>
<feature type="transmembrane region" description="Helical" evidence="2">
    <location>
        <begin position="93"/>
        <end position="112"/>
    </location>
</feature>
<dbReference type="EMBL" id="MKGI01000075">
    <property type="protein sequence ID" value="OEL10665.1"/>
    <property type="molecule type" value="Genomic_DNA"/>
</dbReference>
<feature type="transmembrane region" description="Helical" evidence="2">
    <location>
        <begin position="192"/>
        <end position="211"/>
    </location>
</feature>
<evidence type="ECO:0000259" key="3">
    <source>
        <dbReference type="PROSITE" id="PS50855"/>
    </source>
</evidence>
<dbReference type="PROSITE" id="PS50855">
    <property type="entry name" value="COX1"/>
    <property type="match status" value="1"/>
</dbReference>
<keyword evidence="5" id="KW-1185">Reference proteome</keyword>
<dbReference type="AlphaFoldDB" id="A0A1E5UDB6"/>
<dbReference type="GO" id="GO:0004129">
    <property type="term" value="F:cytochrome-c oxidase activity"/>
    <property type="evidence" value="ECO:0007669"/>
    <property type="project" value="InterPro"/>
</dbReference>
<dbReference type="KEGG" id="cnr:EB819_01250"/>
<accession>A0A1E5UDB6</accession>
<feature type="transmembrane region" description="Helical" evidence="2">
    <location>
        <begin position="364"/>
        <end position="388"/>
    </location>
</feature>
<feature type="transmembrane region" description="Helical" evidence="2">
    <location>
        <begin position="408"/>
        <end position="432"/>
    </location>
</feature>
<keyword evidence="2" id="KW-0472">Membrane</keyword>
<feature type="transmembrane region" description="Helical" evidence="2">
    <location>
        <begin position="150"/>
        <end position="172"/>
    </location>
</feature>
<dbReference type="InterPro" id="IPR000883">
    <property type="entry name" value="Cyt_C_Oxase_1"/>
</dbReference>
<dbReference type="RefSeq" id="WP_069799494.1">
    <property type="nucleotide sequence ID" value="NZ_CP034157.1"/>
</dbReference>
<feature type="transmembrane region" description="Helical" evidence="2">
    <location>
        <begin position="12"/>
        <end position="32"/>
    </location>
</feature>
<dbReference type="Proteomes" id="UP000095601">
    <property type="component" value="Unassembled WGS sequence"/>
</dbReference>
<keyword evidence="1" id="KW-0813">Transport</keyword>
<feature type="transmembrane region" description="Helical" evidence="2">
    <location>
        <begin position="223"/>
        <end position="244"/>
    </location>
</feature>
<dbReference type="GO" id="GO:0009060">
    <property type="term" value="P:aerobic respiration"/>
    <property type="evidence" value="ECO:0007669"/>
    <property type="project" value="InterPro"/>
</dbReference>
<evidence type="ECO:0000256" key="2">
    <source>
        <dbReference type="SAM" id="Phobius"/>
    </source>
</evidence>
<dbReference type="InterPro" id="IPR036927">
    <property type="entry name" value="Cyt_c_oxase-like_su1_sf"/>
</dbReference>
<protein>
    <submittedName>
        <fullName evidence="4">Cytochrome C and Quinol oxidase polypeptide I family protein</fullName>
    </submittedName>
</protein>
<proteinExistence type="predicted"/>
<dbReference type="InterPro" id="IPR023616">
    <property type="entry name" value="Cyt_c_oxase-like_su1_dom"/>
</dbReference>
<feature type="transmembrane region" description="Helical" evidence="2">
    <location>
        <begin position="256"/>
        <end position="274"/>
    </location>
</feature>
<evidence type="ECO:0000256" key="1">
    <source>
        <dbReference type="ARBA" id="ARBA00022660"/>
    </source>
</evidence>
<evidence type="ECO:0000313" key="4">
    <source>
        <dbReference type="EMBL" id="OEL10665.1"/>
    </source>
</evidence>
<feature type="transmembrane region" description="Helical" evidence="2">
    <location>
        <begin position="52"/>
        <end position="73"/>
    </location>
</feature>
<dbReference type="SUPFAM" id="SSF81442">
    <property type="entry name" value="Cytochrome c oxidase subunit I-like"/>
    <property type="match status" value="1"/>
</dbReference>
<dbReference type="GO" id="GO:0016020">
    <property type="term" value="C:membrane"/>
    <property type="evidence" value="ECO:0007669"/>
    <property type="project" value="InterPro"/>
</dbReference>
<feature type="transmembrane region" description="Helical" evidence="2">
    <location>
        <begin position="294"/>
        <end position="317"/>
    </location>
</feature>
<name>A0A1E5UDB6_9FLAO</name>
<dbReference type="Pfam" id="PF00115">
    <property type="entry name" value="COX1"/>
    <property type="match status" value="1"/>
</dbReference>
<keyword evidence="2" id="KW-0812">Transmembrane</keyword>
<comment type="caution">
    <text evidence="4">The sequence shown here is derived from an EMBL/GenBank/DDBJ whole genome shotgun (WGS) entry which is preliminary data.</text>
</comment>
<gene>
    <name evidence="4" type="ORF">BHF72_0209</name>
</gene>
<reference evidence="4 5" key="1">
    <citation type="submission" date="2016-09" db="EMBL/GenBank/DDBJ databases">
        <authorList>
            <person name="Capua I."/>
            <person name="De Benedictis P."/>
            <person name="Joannis T."/>
            <person name="Lombin L.H."/>
            <person name="Cattoli G."/>
        </authorList>
    </citation>
    <scope>NUCLEOTIDE SEQUENCE [LARGE SCALE GENOMIC DNA]</scope>
    <source>
        <strain evidence="4 5">NRS-1</strain>
    </source>
</reference>